<evidence type="ECO:0000313" key="5">
    <source>
        <dbReference type="Proteomes" id="UP000310708"/>
    </source>
</evidence>
<comment type="similarity">
    <text evidence="1">Belongs to the SIKE family.</text>
</comment>
<name>A0A4T0P0D2_9BASI</name>
<feature type="compositionally biased region" description="Basic and acidic residues" evidence="3">
    <location>
        <begin position="249"/>
        <end position="258"/>
    </location>
</feature>
<dbReference type="EMBL" id="SPRX01000013">
    <property type="protein sequence ID" value="TIC67089.1"/>
    <property type="molecule type" value="Genomic_DNA"/>
</dbReference>
<reference evidence="4 5" key="1">
    <citation type="submission" date="2019-03" db="EMBL/GenBank/DDBJ databases">
        <title>Sequencing 25 genomes of Wallemia mellicola.</title>
        <authorList>
            <person name="Gostincar C."/>
        </authorList>
    </citation>
    <scope>NUCLEOTIDE SEQUENCE [LARGE SCALE GENOMIC DNA]</scope>
    <source>
        <strain evidence="4 5">EXF-757</strain>
    </source>
</reference>
<organism evidence="4 5">
    <name type="scientific">Wallemia mellicola</name>
    <dbReference type="NCBI Taxonomy" id="1708541"/>
    <lineage>
        <taxon>Eukaryota</taxon>
        <taxon>Fungi</taxon>
        <taxon>Dikarya</taxon>
        <taxon>Basidiomycota</taxon>
        <taxon>Wallemiomycotina</taxon>
        <taxon>Wallemiomycetes</taxon>
        <taxon>Wallemiales</taxon>
        <taxon>Wallemiaceae</taxon>
        <taxon>Wallemia</taxon>
    </lineage>
</organism>
<dbReference type="Proteomes" id="UP000310708">
    <property type="component" value="Unassembled WGS sequence"/>
</dbReference>
<protein>
    <submittedName>
        <fullName evidence="4">Uncharacterized protein</fullName>
    </submittedName>
</protein>
<dbReference type="AlphaFoldDB" id="A0A4T0P0D2"/>
<evidence type="ECO:0000256" key="2">
    <source>
        <dbReference type="ARBA" id="ARBA00023054"/>
    </source>
</evidence>
<feature type="region of interest" description="Disordered" evidence="3">
    <location>
        <begin position="226"/>
        <end position="258"/>
    </location>
</feature>
<dbReference type="PANTHER" id="PTHR39472:SF1">
    <property type="entry name" value="EXPRESSED PROTEIN"/>
    <property type="match status" value="1"/>
</dbReference>
<dbReference type="PANTHER" id="PTHR39472">
    <property type="entry name" value="EXPRESSED PROTEIN"/>
    <property type="match status" value="1"/>
</dbReference>
<evidence type="ECO:0000256" key="3">
    <source>
        <dbReference type="SAM" id="MobiDB-lite"/>
    </source>
</evidence>
<sequence>CPLYRKIQHTSDFDIDGLYQNNIDVSEISTNNQNSEEVVKLFELISQLSEQLGQNRLACHSLQQQADELKEQALHTVSGFALRRYNTDITKEQFEMECERMNAHLMIENQNLQYENRQLTSLMKEFESTVDIIMDKFRIQSYSTQQHELSLVRYYEELLEQSEESMEQNNLNLELNYSNLFQRLSELVVKALRSLEGESEDMEYKTRICQLEEENRTLRTLLGLALEDQPASPDKQDKLQLPKPRSFRRKDDHIPTIN</sequence>
<dbReference type="InterPro" id="IPR008555">
    <property type="entry name" value="SIKE"/>
</dbReference>
<gene>
    <name evidence="4" type="ORF">E3Q01_01442</name>
</gene>
<evidence type="ECO:0000256" key="1">
    <source>
        <dbReference type="ARBA" id="ARBA00005537"/>
    </source>
</evidence>
<dbReference type="Pfam" id="PF05769">
    <property type="entry name" value="SIKE"/>
    <property type="match status" value="1"/>
</dbReference>
<keyword evidence="2" id="KW-0175">Coiled coil</keyword>
<comment type="caution">
    <text evidence="4">The sequence shown here is derived from an EMBL/GenBank/DDBJ whole genome shotgun (WGS) entry which is preliminary data.</text>
</comment>
<accession>A0A4T0P0D2</accession>
<evidence type="ECO:0000313" key="4">
    <source>
        <dbReference type="EMBL" id="TIC67089.1"/>
    </source>
</evidence>
<proteinExistence type="inferred from homology"/>
<feature type="non-terminal residue" evidence="4">
    <location>
        <position position="1"/>
    </location>
</feature>